<name>A0ACA9R7N6_9GLOM</name>
<dbReference type="Proteomes" id="UP000789920">
    <property type="component" value="Unassembled WGS sequence"/>
</dbReference>
<feature type="non-terminal residue" evidence="1">
    <location>
        <position position="1"/>
    </location>
</feature>
<evidence type="ECO:0000313" key="1">
    <source>
        <dbReference type="EMBL" id="CAG8780956.1"/>
    </source>
</evidence>
<keyword evidence="2" id="KW-1185">Reference proteome</keyword>
<dbReference type="EMBL" id="CAJVQC010045231">
    <property type="protein sequence ID" value="CAG8780956.1"/>
    <property type="molecule type" value="Genomic_DNA"/>
</dbReference>
<sequence length="94" mass="10744">FAKIIVLETLKRKITNLVIESVRQSENINYDTIPEANINNITYVEIDCLNIENLIEQKINELTPNEYSNITSDMIAKNIAAIIITKIESSDDYL</sequence>
<gene>
    <name evidence="1" type="ORF">RPERSI_LOCUS17570</name>
</gene>
<reference evidence="1" key="1">
    <citation type="submission" date="2021-06" db="EMBL/GenBank/DDBJ databases">
        <authorList>
            <person name="Kallberg Y."/>
            <person name="Tangrot J."/>
            <person name="Rosling A."/>
        </authorList>
    </citation>
    <scope>NUCLEOTIDE SEQUENCE</scope>
    <source>
        <strain evidence="1">MA461A</strain>
    </source>
</reference>
<comment type="caution">
    <text evidence="1">The sequence shown here is derived from an EMBL/GenBank/DDBJ whole genome shotgun (WGS) entry which is preliminary data.</text>
</comment>
<protein>
    <submittedName>
        <fullName evidence="1">9351_t:CDS:1</fullName>
    </submittedName>
</protein>
<evidence type="ECO:0000313" key="2">
    <source>
        <dbReference type="Proteomes" id="UP000789920"/>
    </source>
</evidence>
<accession>A0ACA9R7N6</accession>
<proteinExistence type="predicted"/>
<organism evidence="1 2">
    <name type="scientific">Racocetra persica</name>
    <dbReference type="NCBI Taxonomy" id="160502"/>
    <lineage>
        <taxon>Eukaryota</taxon>
        <taxon>Fungi</taxon>
        <taxon>Fungi incertae sedis</taxon>
        <taxon>Mucoromycota</taxon>
        <taxon>Glomeromycotina</taxon>
        <taxon>Glomeromycetes</taxon>
        <taxon>Diversisporales</taxon>
        <taxon>Gigasporaceae</taxon>
        <taxon>Racocetra</taxon>
    </lineage>
</organism>